<dbReference type="EMBL" id="UINC01002747">
    <property type="protein sequence ID" value="SUZ99883.1"/>
    <property type="molecule type" value="Genomic_DNA"/>
</dbReference>
<feature type="transmembrane region" description="Helical" evidence="7">
    <location>
        <begin position="234"/>
        <end position="258"/>
    </location>
</feature>
<evidence type="ECO:0008006" key="9">
    <source>
        <dbReference type="Google" id="ProtNLM"/>
    </source>
</evidence>
<feature type="transmembrane region" description="Helical" evidence="7">
    <location>
        <begin position="20"/>
        <end position="41"/>
    </location>
</feature>
<feature type="transmembrane region" description="Helical" evidence="7">
    <location>
        <begin position="362"/>
        <end position="381"/>
    </location>
</feature>
<dbReference type="GO" id="GO:0005886">
    <property type="term" value="C:plasma membrane"/>
    <property type="evidence" value="ECO:0007669"/>
    <property type="project" value="UniProtKB-SubCell"/>
</dbReference>
<name>A0A381SFE0_9ZZZZ</name>
<feature type="transmembrane region" description="Helical" evidence="7">
    <location>
        <begin position="322"/>
        <end position="341"/>
    </location>
</feature>
<evidence type="ECO:0000256" key="4">
    <source>
        <dbReference type="ARBA" id="ARBA00022692"/>
    </source>
</evidence>
<dbReference type="PANTHER" id="PTHR23513">
    <property type="entry name" value="INTEGRAL MEMBRANE EFFLUX PROTEIN-RELATED"/>
    <property type="match status" value="1"/>
</dbReference>
<reference evidence="8" key="1">
    <citation type="submission" date="2018-05" db="EMBL/GenBank/DDBJ databases">
        <authorList>
            <person name="Lanie J.A."/>
            <person name="Ng W.-L."/>
            <person name="Kazmierczak K.M."/>
            <person name="Andrzejewski T.M."/>
            <person name="Davidsen T.M."/>
            <person name="Wayne K.J."/>
            <person name="Tettelin H."/>
            <person name="Glass J.I."/>
            <person name="Rusch D."/>
            <person name="Podicherti R."/>
            <person name="Tsui H.-C.T."/>
            <person name="Winkler M.E."/>
        </authorList>
    </citation>
    <scope>NUCLEOTIDE SEQUENCE</scope>
</reference>
<feature type="transmembrane region" description="Helical" evidence="7">
    <location>
        <begin position="270"/>
        <end position="292"/>
    </location>
</feature>
<organism evidence="8">
    <name type="scientific">marine metagenome</name>
    <dbReference type="NCBI Taxonomy" id="408172"/>
    <lineage>
        <taxon>unclassified sequences</taxon>
        <taxon>metagenomes</taxon>
        <taxon>ecological metagenomes</taxon>
    </lineage>
</organism>
<feature type="transmembrane region" description="Helical" evidence="7">
    <location>
        <begin position="299"/>
        <end position="316"/>
    </location>
</feature>
<evidence type="ECO:0000256" key="7">
    <source>
        <dbReference type="SAM" id="Phobius"/>
    </source>
</evidence>
<evidence type="ECO:0000256" key="5">
    <source>
        <dbReference type="ARBA" id="ARBA00022989"/>
    </source>
</evidence>
<feature type="transmembrane region" description="Helical" evidence="7">
    <location>
        <begin position="53"/>
        <end position="73"/>
    </location>
</feature>
<keyword evidence="3" id="KW-1003">Cell membrane</keyword>
<dbReference type="AlphaFoldDB" id="A0A381SFE0"/>
<accession>A0A381SFE0</accession>
<sequence>MPRIQTFDSWRAYRDYRFVWTANFCGNTAQWLQLLTLGWLVRHLSEGGENSALLVVGIGGAVALPGIIIGPWGGALGDRLNRKNLLMGLEGFMAMTALIFALLVKMDYVEVWHAYAYALIAGSCESVKMPVRQALIANSVPPQAISNAYATSVITIPGTRMIGPFIGGLIVATFGFFWNFAIEAGLYIGVVLCLLPMKTPYYVGIRPASKVSGVTGVLSDIIDGFRYLWKKQRVLSLLMILSSGPNIICHPVLFLLPMFTVNVLGKGVDYGGYMMAVNGAGGFLMVFLISAFGFPKRRGMTCLISALASAVLTLLLSQSVWLPAAFLVLALFGASQTAYRTTNGVMTQTLVDDGYRVRVMSVYRIVMGMVVFFSLLVGWFADVTSPRWALALMGILALAISAAYLVSASSIRRQE</sequence>
<feature type="transmembrane region" description="Helical" evidence="7">
    <location>
        <begin position="387"/>
        <end position="406"/>
    </location>
</feature>
<dbReference type="Gene3D" id="1.20.1250.20">
    <property type="entry name" value="MFS general substrate transporter like domains"/>
    <property type="match status" value="1"/>
</dbReference>
<evidence type="ECO:0000256" key="2">
    <source>
        <dbReference type="ARBA" id="ARBA00022448"/>
    </source>
</evidence>
<comment type="subcellular location">
    <subcellularLocation>
        <location evidence="1">Cell membrane</location>
        <topology evidence="1">Multi-pass membrane protein</topology>
    </subcellularLocation>
</comment>
<evidence type="ECO:0000256" key="6">
    <source>
        <dbReference type="ARBA" id="ARBA00023136"/>
    </source>
</evidence>
<keyword evidence="5 7" id="KW-1133">Transmembrane helix</keyword>
<feature type="transmembrane region" description="Helical" evidence="7">
    <location>
        <begin position="85"/>
        <end position="104"/>
    </location>
</feature>
<dbReference type="InterPro" id="IPR010290">
    <property type="entry name" value="TM_effector"/>
</dbReference>
<keyword evidence="2" id="KW-0813">Transport</keyword>
<evidence type="ECO:0000313" key="8">
    <source>
        <dbReference type="EMBL" id="SUZ99883.1"/>
    </source>
</evidence>
<dbReference type="PANTHER" id="PTHR23513:SF11">
    <property type="entry name" value="STAPHYLOFERRIN A TRANSPORTER"/>
    <property type="match status" value="1"/>
</dbReference>
<dbReference type="SUPFAM" id="SSF103473">
    <property type="entry name" value="MFS general substrate transporter"/>
    <property type="match status" value="1"/>
</dbReference>
<keyword evidence="4 7" id="KW-0812">Transmembrane</keyword>
<dbReference type="CDD" id="cd06173">
    <property type="entry name" value="MFS_MefA_like"/>
    <property type="match status" value="1"/>
</dbReference>
<feature type="transmembrane region" description="Helical" evidence="7">
    <location>
        <begin position="184"/>
        <end position="203"/>
    </location>
</feature>
<keyword evidence="6 7" id="KW-0472">Membrane</keyword>
<dbReference type="InterPro" id="IPR036259">
    <property type="entry name" value="MFS_trans_sf"/>
</dbReference>
<evidence type="ECO:0000256" key="3">
    <source>
        <dbReference type="ARBA" id="ARBA00022475"/>
    </source>
</evidence>
<protein>
    <recommendedName>
        <fullName evidence="9">Major facilitator superfamily (MFS) profile domain-containing protein</fullName>
    </recommendedName>
</protein>
<proteinExistence type="predicted"/>
<dbReference type="Pfam" id="PF05977">
    <property type="entry name" value="MFS_3"/>
    <property type="match status" value="1"/>
</dbReference>
<evidence type="ECO:0000256" key="1">
    <source>
        <dbReference type="ARBA" id="ARBA00004651"/>
    </source>
</evidence>
<gene>
    <name evidence="8" type="ORF">METZ01_LOCUS52737</name>
</gene>